<name>A0ABN2V8J5_9ACTN</name>
<evidence type="ECO:0000256" key="1">
    <source>
        <dbReference type="SAM" id="MobiDB-lite"/>
    </source>
</evidence>
<comment type="caution">
    <text evidence="2">The sequence shown here is derived from an EMBL/GenBank/DDBJ whole genome shotgun (WGS) entry which is preliminary data.</text>
</comment>
<feature type="region of interest" description="Disordered" evidence="1">
    <location>
        <begin position="1"/>
        <end position="21"/>
    </location>
</feature>
<organism evidence="2 3">
    <name type="scientific">Streptomyces cheonanensis</name>
    <dbReference type="NCBI Taxonomy" id="312720"/>
    <lineage>
        <taxon>Bacteria</taxon>
        <taxon>Bacillati</taxon>
        <taxon>Actinomycetota</taxon>
        <taxon>Actinomycetes</taxon>
        <taxon>Kitasatosporales</taxon>
        <taxon>Streptomycetaceae</taxon>
        <taxon>Streptomyces</taxon>
    </lineage>
</organism>
<protein>
    <submittedName>
        <fullName evidence="2">Uncharacterized protein</fullName>
    </submittedName>
</protein>
<reference evidence="2 3" key="1">
    <citation type="journal article" date="2019" name="Int. J. Syst. Evol. Microbiol.">
        <title>The Global Catalogue of Microorganisms (GCM) 10K type strain sequencing project: providing services to taxonomists for standard genome sequencing and annotation.</title>
        <authorList>
            <consortium name="The Broad Institute Genomics Platform"/>
            <consortium name="The Broad Institute Genome Sequencing Center for Infectious Disease"/>
            <person name="Wu L."/>
            <person name="Ma J."/>
        </authorList>
    </citation>
    <scope>NUCLEOTIDE SEQUENCE [LARGE SCALE GENOMIC DNA]</scope>
    <source>
        <strain evidence="2 3">JCM 14549</strain>
    </source>
</reference>
<accession>A0ABN2V8J5</accession>
<feature type="region of interest" description="Disordered" evidence="1">
    <location>
        <begin position="63"/>
        <end position="90"/>
    </location>
</feature>
<proteinExistence type="predicted"/>
<keyword evidence="3" id="KW-1185">Reference proteome</keyword>
<gene>
    <name evidence="2" type="ORF">GCM10009757_32000</name>
</gene>
<sequence length="90" mass="9404">MSAVSSTVQPASSAARTVRSDPCLSRCEAEYAQLIGMQPRPMAATRTAPVPIVLYRTEPFLPQCPPPPAPSNVTGGPDSVAARGVQGRRA</sequence>
<feature type="compositionally biased region" description="Polar residues" evidence="1">
    <location>
        <begin position="1"/>
        <end position="15"/>
    </location>
</feature>
<dbReference type="EMBL" id="BAAANQ010000005">
    <property type="protein sequence ID" value="GAA2055279.1"/>
    <property type="molecule type" value="Genomic_DNA"/>
</dbReference>
<evidence type="ECO:0000313" key="3">
    <source>
        <dbReference type="Proteomes" id="UP001403094"/>
    </source>
</evidence>
<evidence type="ECO:0000313" key="2">
    <source>
        <dbReference type="EMBL" id="GAA2055279.1"/>
    </source>
</evidence>
<dbReference type="Proteomes" id="UP001403094">
    <property type="component" value="Unassembled WGS sequence"/>
</dbReference>